<dbReference type="PATRIC" id="fig|1341157.4.peg.3167"/>
<evidence type="ECO:0000256" key="1">
    <source>
        <dbReference type="ARBA" id="ARBA00008591"/>
    </source>
</evidence>
<dbReference type="PANTHER" id="PTHR37298">
    <property type="entry name" value="UPF0111 PROTEIN YKAA"/>
    <property type="match status" value="1"/>
</dbReference>
<dbReference type="Proteomes" id="UP000019365">
    <property type="component" value="Unassembled WGS sequence"/>
</dbReference>
<dbReference type="AlphaFoldDB" id="W7ULC7"/>
<evidence type="ECO:0000313" key="3">
    <source>
        <dbReference type="Proteomes" id="UP000019365"/>
    </source>
</evidence>
<evidence type="ECO:0000313" key="2">
    <source>
        <dbReference type="EMBL" id="EWM52394.1"/>
    </source>
</evidence>
<dbReference type="Pfam" id="PF01865">
    <property type="entry name" value="PhoU_div"/>
    <property type="match status" value="1"/>
</dbReference>
<dbReference type="InterPro" id="IPR018445">
    <property type="entry name" value="Put_Phosphate_transp_reg"/>
</dbReference>
<dbReference type="PANTHER" id="PTHR37298:SF1">
    <property type="entry name" value="UPF0111 PROTEIN YKAA"/>
    <property type="match status" value="1"/>
</dbReference>
<dbReference type="InterPro" id="IPR052912">
    <property type="entry name" value="UPF0111_domain"/>
</dbReference>
<keyword evidence="3" id="KW-1185">Reference proteome</keyword>
<dbReference type="EMBL" id="ATAX01000036">
    <property type="protein sequence ID" value="EWM52394.1"/>
    <property type="molecule type" value="Genomic_DNA"/>
</dbReference>
<sequence length="209" mass="24068">MANKKNDFYWNNYISAADTACSAADYLLECLREFDTEQMNKILPKMHEFEHKGDSLRHEMTEMLAKSFVTPIDREDMAELCQRLDHVIDCIEEVLQVIYINNISKITDEAVSFAEKICICTSKMKAMLTELPNFRKSEQLHKLIIEVNAAEEECDALYLQAAYSCRQKWDGKNPLDVIAWREIYSTLEECADACEDVADTVEAVVMKNT</sequence>
<proteinExistence type="inferred from homology"/>
<dbReference type="RefSeq" id="WP_019680472.1">
    <property type="nucleotide sequence ID" value="NZ_ATAX01000036.1"/>
</dbReference>
<accession>W7ULC7</accession>
<comment type="similarity">
    <text evidence="1">Belongs to the UPF0111 family.</text>
</comment>
<reference evidence="2 3" key="1">
    <citation type="journal article" date="2014" name="PLoS ONE">
        <title>Rumen cellulosomics: divergent fiber-degrading strategies revealed by comparative genome-wide analysis of six ruminococcal strains.</title>
        <authorList>
            <person name="Dassa B."/>
            <person name="Borovok I."/>
            <person name="Ruimy-Israeli V."/>
            <person name="Lamed R."/>
            <person name="Flint H.J."/>
            <person name="Duncan S.H."/>
            <person name="Henrissat B."/>
            <person name="Coutinho P."/>
            <person name="Morrison M."/>
            <person name="Mosoni P."/>
            <person name="Yeoman C.J."/>
            <person name="White B.A."/>
            <person name="Bayer E.A."/>
        </authorList>
    </citation>
    <scope>NUCLEOTIDE SEQUENCE [LARGE SCALE GENOMIC DNA]</scope>
    <source>
        <strain evidence="2 3">007c</strain>
    </source>
</reference>
<organism evidence="2 3">
    <name type="scientific">Ruminococcus flavefaciens 007c</name>
    <dbReference type="NCBI Taxonomy" id="1341157"/>
    <lineage>
        <taxon>Bacteria</taxon>
        <taxon>Bacillati</taxon>
        <taxon>Bacillota</taxon>
        <taxon>Clostridia</taxon>
        <taxon>Eubacteriales</taxon>
        <taxon>Oscillospiraceae</taxon>
        <taxon>Ruminococcus</taxon>
    </lineage>
</organism>
<name>W7ULC7_RUMFL</name>
<gene>
    <name evidence="2" type="ORF">RF007C_13675</name>
</gene>
<comment type="caution">
    <text evidence="2">The sequence shown here is derived from an EMBL/GenBank/DDBJ whole genome shotgun (WGS) entry which is preliminary data.</text>
</comment>
<evidence type="ECO:0008006" key="4">
    <source>
        <dbReference type="Google" id="ProtNLM"/>
    </source>
</evidence>
<dbReference type="Gene3D" id="1.20.58.220">
    <property type="entry name" value="Phosphate transport system protein phou homolog 2, domain 2"/>
    <property type="match status" value="1"/>
</dbReference>
<dbReference type="eggNOG" id="COG1392">
    <property type="taxonomic scope" value="Bacteria"/>
</dbReference>
<protein>
    <recommendedName>
        <fullName evidence="4">Phosphate transport regulator</fullName>
    </recommendedName>
</protein>
<dbReference type="InterPro" id="IPR038078">
    <property type="entry name" value="PhoU-like_sf"/>
</dbReference>
<dbReference type="OrthoDB" id="9797568at2"/>